<feature type="chain" id="PRO_5042977013" description="Transmembrane protein" evidence="2">
    <location>
        <begin position="26"/>
        <end position="112"/>
    </location>
</feature>
<keyword evidence="2" id="KW-0732">Signal</keyword>
<dbReference type="AlphaFoldDB" id="A0AAN9SH28"/>
<proteinExistence type="predicted"/>
<sequence length="112" mass="11259">MATIIKLFSLVILVVFLANSKGVSSTAEPTISASPGVLPYVTAPDISSFFPTPNGSQPMSSGAPTETEAPAPAPSSGEFEGKKTSDSARLDCAGAIVGVLLCCALLSSTVIV</sequence>
<comment type="caution">
    <text evidence="3">The sequence shown here is derived from an EMBL/GenBank/DDBJ whole genome shotgun (WGS) entry which is preliminary data.</text>
</comment>
<reference evidence="3 4" key="1">
    <citation type="submission" date="2024-01" db="EMBL/GenBank/DDBJ databases">
        <title>The genomes of 5 underutilized Papilionoideae crops provide insights into root nodulation and disease resistanc.</title>
        <authorList>
            <person name="Jiang F."/>
        </authorList>
    </citation>
    <scope>NUCLEOTIDE SEQUENCE [LARGE SCALE GENOMIC DNA]</scope>
    <source>
        <strain evidence="3">DUOXIRENSHENG_FW03</strain>
        <tissue evidence="3">Leaves</tissue>
    </source>
</reference>
<dbReference type="EMBL" id="JAYMYS010000004">
    <property type="protein sequence ID" value="KAK7395977.1"/>
    <property type="molecule type" value="Genomic_DNA"/>
</dbReference>
<accession>A0AAN9SH28</accession>
<keyword evidence="4" id="KW-1185">Reference proteome</keyword>
<name>A0AAN9SH28_PSOTE</name>
<dbReference type="Proteomes" id="UP001386955">
    <property type="component" value="Unassembled WGS sequence"/>
</dbReference>
<evidence type="ECO:0000313" key="4">
    <source>
        <dbReference type="Proteomes" id="UP001386955"/>
    </source>
</evidence>
<feature type="compositionally biased region" description="Polar residues" evidence="1">
    <location>
        <begin position="49"/>
        <end position="60"/>
    </location>
</feature>
<evidence type="ECO:0000256" key="1">
    <source>
        <dbReference type="SAM" id="MobiDB-lite"/>
    </source>
</evidence>
<organism evidence="3 4">
    <name type="scientific">Psophocarpus tetragonolobus</name>
    <name type="common">Winged bean</name>
    <name type="synonym">Dolichos tetragonolobus</name>
    <dbReference type="NCBI Taxonomy" id="3891"/>
    <lineage>
        <taxon>Eukaryota</taxon>
        <taxon>Viridiplantae</taxon>
        <taxon>Streptophyta</taxon>
        <taxon>Embryophyta</taxon>
        <taxon>Tracheophyta</taxon>
        <taxon>Spermatophyta</taxon>
        <taxon>Magnoliopsida</taxon>
        <taxon>eudicotyledons</taxon>
        <taxon>Gunneridae</taxon>
        <taxon>Pentapetalae</taxon>
        <taxon>rosids</taxon>
        <taxon>fabids</taxon>
        <taxon>Fabales</taxon>
        <taxon>Fabaceae</taxon>
        <taxon>Papilionoideae</taxon>
        <taxon>50 kb inversion clade</taxon>
        <taxon>NPAAA clade</taxon>
        <taxon>indigoferoid/millettioid clade</taxon>
        <taxon>Phaseoleae</taxon>
        <taxon>Psophocarpus</taxon>
    </lineage>
</organism>
<feature type="region of interest" description="Disordered" evidence="1">
    <location>
        <begin position="49"/>
        <end position="84"/>
    </location>
</feature>
<evidence type="ECO:0008006" key="5">
    <source>
        <dbReference type="Google" id="ProtNLM"/>
    </source>
</evidence>
<evidence type="ECO:0000313" key="3">
    <source>
        <dbReference type="EMBL" id="KAK7395977.1"/>
    </source>
</evidence>
<evidence type="ECO:0000256" key="2">
    <source>
        <dbReference type="SAM" id="SignalP"/>
    </source>
</evidence>
<feature type="compositionally biased region" description="Low complexity" evidence="1">
    <location>
        <begin position="61"/>
        <end position="78"/>
    </location>
</feature>
<gene>
    <name evidence="3" type="ORF">VNO78_16632</name>
</gene>
<feature type="signal peptide" evidence="2">
    <location>
        <begin position="1"/>
        <end position="25"/>
    </location>
</feature>
<protein>
    <recommendedName>
        <fullName evidence="5">Transmembrane protein</fullName>
    </recommendedName>
</protein>